<dbReference type="Gene3D" id="2.60.98.20">
    <property type="entry name" value="Flagellar hook protein FlgE"/>
    <property type="match status" value="1"/>
</dbReference>
<dbReference type="OrthoDB" id="8578401at2"/>
<dbReference type="Proteomes" id="UP000004263">
    <property type="component" value="Unassembled WGS sequence"/>
</dbReference>
<feature type="domain" description="Flagellar basal-body/hook protein C-terminal" evidence="7">
    <location>
        <begin position="1196"/>
        <end position="1240"/>
    </location>
</feature>
<proteinExistence type="inferred from homology"/>
<evidence type="ECO:0000256" key="5">
    <source>
        <dbReference type="RuleBase" id="RU362116"/>
    </source>
</evidence>
<comment type="caution">
    <text evidence="10">The sequence shown here is derived from an EMBL/GenBank/DDBJ whole genome shotgun (WGS) entry which is preliminary data.</text>
</comment>
<dbReference type="InterPro" id="IPR037925">
    <property type="entry name" value="FlgE/F/G-like"/>
</dbReference>
<accession>Q1N302</accession>
<dbReference type="NCBIfam" id="TIGR03506">
    <property type="entry name" value="FlgEFG_subfam"/>
    <property type="match status" value="2"/>
</dbReference>
<keyword evidence="10" id="KW-0969">Cilium</keyword>
<dbReference type="Pfam" id="PF06429">
    <property type="entry name" value="Flg_bbr_C"/>
    <property type="match status" value="1"/>
</dbReference>
<reference evidence="10 11" key="1">
    <citation type="submission" date="2006-03" db="EMBL/GenBank/DDBJ databases">
        <authorList>
            <person name="Pinhassi J."/>
            <person name="Pedros-Alio C."/>
            <person name="Ferriera S."/>
            <person name="Johnson J."/>
            <person name="Kravitz S."/>
            <person name="Halpern A."/>
            <person name="Remington K."/>
            <person name="Beeson K."/>
            <person name="Tran B."/>
            <person name="Rogers Y.-H."/>
            <person name="Friedman R."/>
            <person name="Venter J.C."/>
        </authorList>
    </citation>
    <scope>NUCLEOTIDE SEQUENCE [LARGE SCALE GENOMIC DNA]</scope>
    <source>
        <strain evidence="10 11">RED65</strain>
    </source>
</reference>
<dbReference type="GO" id="GO:0009424">
    <property type="term" value="C:bacterial-type flagellum hook"/>
    <property type="evidence" value="ECO:0007669"/>
    <property type="project" value="TreeGrafter"/>
</dbReference>
<dbReference type="InterPro" id="IPR053967">
    <property type="entry name" value="LlgE_F_G-like_D1"/>
</dbReference>
<dbReference type="AlphaFoldDB" id="Q1N302"/>
<feature type="domain" description="Flagellar hook protein FlgE D2" evidence="8">
    <location>
        <begin position="963"/>
        <end position="1122"/>
    </location>
</feature>
<dbReference type="Pfam" id="PF00460">
    <property type="entry name" value="Flg_bb_rod"/>
    <property type="match status" value="1"/>
</dbReference>
<dbReference type="InterPro" id="IPR020013">
    <property type="entry name" value="Flagellar_FlgE/F/G"/>
</dbReference>
<dbReference type="PANTHER" id="PTHR30435">
    <property type="entry name" value="FLAGELLAR PROTEIN"/>
    <property type="match status" value="1"/>
</dbReference>
<keyword evidence="4 5" id="KW-0975">Bacterial flagellum</keyword>
<dbReference type="GO" id="GO:0071978">
    <property type="term" value="P:bacterial-type flagellum-dependent swarming motility"/>
    <property type="evidence" value="ECO:0007669"/>
    <property type="project" value="TreeGrafter"/>
</dbReference>
<comment type="function">
    <text evidence="5">A flexible structure which links the flagellar filament to the drive apparatus in the basal body.</text>
</comment>
<evidence type="ECO:0000259" key="7">
    <source>
        <dbReference type="Pfam" id="PF06429"/>
    </source>
</evidence>
<comment type="similarity">
    <text evidence="2 5">Belongs to the flagella basal body rod proteins family.</text>
</comment>
<feature type="domain" description="Flagellar basal body rod protein N-terminal" evidence="6">
    <location>
        <begin position="4"/>
        <end position="33"/>
    </location>
</feature>
<evidence type="ECO:0000256" key="1">
    <source>
        <dbReference type="ARBA" id="ARBA00004117"/>
    </source>
</evidence>
<dbReference type="GO" id="GO:0009425">
    <property type="term" value="C:bacterial-type flagellum basal body"/>
    <property type="evidence" value="ECO:0007669"/>
    <property type="project" value="UniProtKB-SubCell"/>
</dbReference>
<evidence type="ECO:0000313" key="11">
    <source>
        <dbReference type="Proteomes" id="UP000004263"/>
    </source>
</evidence>
<feature type="domain" description="Flagellar hook protein FlgE/F/G-like D1" evidence="9">
    <location>
        <begin position="83"/>
        <end position="144"/>
    </location>
</feature>
<evidence type="ECO:0000256" key="3">
    <source>
        <dbReference type="ARBA" id="ARBA00019015"/>
    </source>
</evidence>
<gene>
    <name evidence="10" type="ORF">RED65_06468</name>
</gene>
<organism evidence="10 11">
    <name type="scientific">Bermanella marisrubri</name>
    <dbReference type="NCBI Taxonomy" id="207949"/>
    <lineage>
        <taxon>Bacteria</taxon>
        <taxon>Pseudomonadati</taxon>
        <taxon>Pseudomonadota</taxon>
        <taxon>Gammaproteobacteria</taxon>
        <taxon>Oceanospirillales</taxon>
        <taxon>Oceanospirillaceae</taxon>
        <taxon>Bermanella</taxon>
    </lineage>
</organism>
<dbReference type="RefSeq" id="WP_007016118.1">
    <property type="nucleotide sequence ID" value="NZ_AAQH01000006.1"/>
</dbReference>
<evidence type="ECO:0000259" key="6">
    <source>
        <dbReference type="Pfam" id="PF00460"/>
    </source>
</evidence>
<protein>
    <recommendedName>
        <fullName evidence="3 5">Flagellar hook protein FlgE</fullName>
    </recommendedName>
</protein>
<dbReference type="InterPro" id="IPR010930">
    <property type="entry name" value="Flg_bb/hook_C_dom"/>
</dbReference>
<dbReference type="InterPro" id="IPR001444">
    <property type="entry name" value="Flag_bb_rod_N"/>
</dbReference>
<evidence type="ECO:0000259" key="9">
    <source>
        <dbReference type="Pfam" id="PF22692"/>
    </source>
</evidence>
<evidence type="ECO:0000259" key="8">
    <source>
        <dbReference type="Pfam" id="PF07559"/>
    </source>
</evidence>
<evidence type="ECO:0000256" key="2">
    <source>
        <dbReference type="ARBA" id="ARBA00009677"/>
    </source>
</evidence>
<dbReference type="PANTHER" id="PTHR30435:SF1">
    <property type="entry name" value="FLAGELLAR HOOK PROTEIN FLGE"/>
    <property type="match status" value="1"/>
</dbReference>
<keyword evidence="10" id="KW-0966">Cell projection</keyword>
<dbReference type="EMBL" id="AAQH01000006">
    <property type="protein sequence ID" value="EAT12517.1"/>
    <property type="molecule type" value="Genomic_DNA"/>
</dbReference>
<keyword evidence="11" id="KW-1185">Reference proteome</keyword>
<dbReference type="Pfam" id="PF07559">
    <property type="entry name" value="FlgE_D2"/>
    <property type="match status" value="1"/>
</dbReference>
<name>Q1N302_9GAMM</name>
<dbReference type="GO" id="GO:0005829">
    <property type="term" value="C:cytosol"/>
    <property type="evidence" value="ECO:0007669"/>
    <property type="project" value="TreeGrafter"/>
</dbReference>
<dbReference type="InterPro" id="IPR037058">
    <property type="entry name" value="Falgellar_hook_FlgE_sf"/>
</dbReference>
<dbReference type="HOGENOM" id="CLU_002553_0_0_6"/>
<dbReference type="Pfam" id="PF22692">
    <property type="entry name" value="LlgE_F_G_D1"/>
    <property type="match status" value="1"/>
</dbReference>
<evidence type="ECO:0000256" key="4">
    <source>
        <dbReference type="ARBA" id="ARBA00023143"/>
    </source>
</evidence>
<dbReference type="SUPFAM" id="SSF117143">
    <property type="entry name" value="Flagellar hook protein flgE"/>
    <property type="match status" value="2"/>
</dbReference>
<dbReference type="InterPro" id="IPR011491">
    <property type="entry name" value="FlgE_D2"/>
</dbReference>
<comment type="subcellular location">
    <subcellularLocation>
        <location evidence="1 5">Bacterial flagellum basal body</location>
    </subcellularLocation>
</comment>
<dbReference type="STRING" id="207949.RED65_06468"/>
<keyword evidence="10" id="KW-0282">Flagellum</keyword>
<sequence>MAFNIGLSGIRAASTDLEVTGNNVANASTVGFKESRAEFADVYTTTILGTGSKPVGSGVLVDNVRQEFSQGNISGTENALDMAIDGNGFFILNDNGTESYTRAGIFGLDKDGFVVANSGARLQGYEANGDGVVNGVLGDVQIRIGNQPPSLTSRVSSIINVDASELVKQELGSRLTSDGLAVAAPDAGIADSTSTVLSTVAQPTTAGNRTALTFDNGGVDLSAQANVVAQTDPGAFGVTIDPFDGTGAQVINIPAGTVTIGATPTQHLQNILNALQSEIDAVFGNNEFEVSTNQSPLTAPLVAGTNLVIERAGFDATTGTSFSVTAPTGAWNGLFGDPAANTNVTAGVAGNRLFVGSNPLTADFRSIPGTSTTTRTTATPPLAMTGFIAGDHAQLSSTIANGGTVIGDFGGANSVVFDIEVTDINGTTTTQTITLDNAQLTDGVEAPVPADINNVTMEELRAEIQGQIGAGALAGLLNVSPGHPMSLTANTADNGDTIVLVPNAASSTYNLNNIGFATTNRTDTGDADIDPNNEFRIQVTGPTAADDSNAYNIIIPQGTYATLDDLASAIQTEIDLRTGANGLAGRVTVQAVGGQLVFTNTEEGVGYGVTFTPSTGLSAAQGLSALEALELDNPSVFLGTDEIDRSNSFRVTLTVPAPDEDNRSGTTTITLDEEYRSVQQVAASINRQINSLDSDAFIGVRAEAVEIEPRVVPPEYKLRFVATEEGEASTITISDFIATGDDVTTDEMYGLIQIDEDDNSLLTQGIEGVNNEYPAQTVTLTTPEGDEIEITTEENAEANEIASIFNRQAGVTASASSELTIPLSGYNNPGNNMKVTLNGQELESTSLADMVEEINGLTTTTLPGFSAELNENGDMIIKNSIGRDIKVEIDSPTVTDSLVIQGSANAGPVVLGGTATADTAAVVGGTIEFIFNEGYTISNPIPSVSGVFGALSEDEFEDYVLNVFDAQDQDTYNHATSTTIYDSLGNSHIMTQYFVREPLDPTRPNEENVWAMYVQIDGKDVGDPDSTLPFPDNLEPTQFRQELFFNPDGTFDQQSTGPIFVTNWDPVDEEGSPTGALKSQNVLEGGLPLNDPPTNSNFEILLEDSSQFGSPFSVSEVSQNGYTTGRLTGLEIDADGFIFARFTNGQAEVLGQVALASFKNPEGLIPLGDTAWGESFESGTPTVGSPRTGTFGNLRSSALEDSNVDLSEELVGLIIAQRNFQASAKTIETSDTVTQTIIQL</sequence>
<evidence type="ECO:0000313" key="10">
    <source>
        <dbReference type="EMBL" id="EAT12517.1"/>
    </source>
</evidence>